<sequence>MPVLRIVAAVIRDPHDRWLVVRKRGTTVFMQPGGKLEPAESAADALVRELAEELGLRVDAATLGHLGRFAAPAANEAGFTVDADVFTAPLTGPVAPLAEIEELRWIDPAAPGDLALAPLLREHLLPRSPA</sequence>
<evidence type="ECO:0000313" key="4">
    <source>
        <dbReference type="EMBL" id="GLL06107.1"/>
    </source>
</evidence>
<reference evidence="4" key="1">
    <citation type="journal article" date="2014" name="Int. J. Syst. Evol. Microbiol.">
        <title>Complete genome sequence of Corynebacterium casei LMG S-19264T (=DSM 44701T), isolated from a smear-ripened cheese.</title>
        <authorList>
            <consortium name="US DOE Joint Genome Institute (JGI-PGF)"/>
            <person name="Walter F."/>
            <person name="Albersmeier A."/>
            <person name="Kalinowski J."/>
            <person name="Ruckert C."/>
        </authorList>
    </citation>
    <scope>NUCLEOTIDE SEQUENCE</scope>
    <source>
        <strain evidence="4">VKM Ac-1321</strain>
    </source>
</reference>
<proteinExistence type="predicted"/>
<dbReference type="InterPro" id="IPR015797">
    <property type="entry name" value="NUDIX_hydrolase-like_dom_sf"/>
</dbReference>
<name>A0A9W6KQ95_9ACTN</name>
<evidence type="ECO:0000256" key="1">
    <source>
        <dbReference type="ARBA" id="ARBA00001946"/>
    </source>
</evidence>
<reference evidence="4" key="2">
    <citation type="submission" date="2023-01" db="EMBL/GenBank/DDBJ databases">
        <authorList>
            <person name="Sun Q."/>
            <person name="Evtushenko L."/>
        </authorList>
    </citation>
    <scope>NUCLEOTIDE SEQUENCE</scope>
    <source>
        <strain evidence="4">VKM Ac-1321</strain>
    </source>
</reference>
<dbReference type="Pfam" id="PF00293">
    <property type="entry name" value="NUDIX"/>
    <property type="match status" value="1"/>
</dbReference>
<feature type="domain" description="Nudix hydrolase" evidence="3">
    <location>
        <begin position="2"/>
        <end position="130"/>
    </location>
</feature>
<dbReference type="PROSITE" id="PS00893">
    <property type="entry name" value="NUDIX_BOX"/>
    <property type="match status" value="1"/>
</dbReference>
<dbReference type="RefSeq" id="WP_261964437.1">
    <property type="nucleotide sequence ID" value="NZ_BAAAXA010000001.1"/>
</dbReference>
<dbReference type="EMBL" id="BSFP01000067">
    <property type="protein sequence ID" value="GLL06107.1"/>
    <property type="molecule type" value="Genomic_DNA"/>
</dbReference>
<dbReference type="PANTHER" id="PTHR43046:SF2">
    <property type="entry name" value="8-OXO-DGTP DIPHOSPHATASE-RELATED"/>
    <property type="match status" value="1"/>
</dbReference>
<dbReference type="SUPFAM" id="SSF55811">
    <property type="entry name" value="Nudix"/>
    <property type="match status" value="1"/>
</dbReference>
<keyword evidence="2" id="KW-0378">Hydrolase</keyword>
<dbReference type="Gene3D" id="3.90.79.10">
    <property type="entry name" value="Nucleoside Triphosphate Pyrophosphohydrolase"/>
    <property type="match status" value="1"/>
</dbReference>
<comment type="caution">
    <text evidence="4">The sequence shown here is derived from an EMBL/GenBank/DDBJ whole genome shotgun (WGS) entry which is preliminary data.</text>
</comment>
<dbReference type="InterPro" id="IPR000086">
    <property type="entry name" value="NUDIX_hydrolase_dom"/>
</dbReference>
<dbReference type="PROSITE" id="PS51462">
    <property type="entry name" value="NUDIX"/>
    <property type="match status" value="1"/>
</dbReference>
<dbReference type="GO" id="GO:0016787">
    <property type="term" value="F:hydrolase activity"/>
    <property type="evidence" value="ECO:0007669"/>
    <property type="project" value="UniProtKB-KW"/>
</dbReference>
<evidence type="ECO:0000313" key="5">
    <source>
        <dbReference type="Proteomes" id="UP001143480"/>
    </source>
</evidence>
<dbReference type="PANTHER" id="PTHR43046">
    <property type="entry name" value="GDP-MANNOSE MANNOSYL HYDROLASE"/>
    <property type="match status" value="1"/>
</dbReference>
<dbReference type="CDD" id="cd04690">
    <property type="entry name" value="NUDIX_Hydrolase"/>
    <property type="match status" value="1"/>
</dbReference>
<comment type="cofactor">
    <cofactor evidence="1">
        <name>Mg(2+)</name>
        <dbReference type="ChEBI" id="CHEBI:18420"/>
    </cofactor>
</comment>
<dbReference type="InterPro" id="IPR020084">
    <property type="entry name" value="NUDIX_hydrolase_CS"/>
</dbReference>
<keyword evidence="5" id="KW-1185">Reference proteome</keyword>
<dbReference type="AlphaFoldDB" id="A0A9W6KQ95"/>
<evidence type="ECO:0000256" key="2">
    <source>
        <dbReference type="ARBA" id="ARBA00022801"/>
    </source>
</evidence>
<organism evidence="4 5">
    <name type="scientific">Dactylosporangium matsuzakiense</name>
    <dbReference type="NCBI Taxonomy" id="53360"/>
    <lineage>
        <taxon>Bacteria</taxon>
        <taxon>Bacillati</taxon>
        <taxon>Actinomycetota</taxon>
        <taxon>Actinomycetes</taxon>
        <taxon>Micromonosporales</taxon>
        <taxon>Micromonosporaceae</taxon>
        <taxon>Dactylosporangium</taxon>
    </lineage>
</organism>
<accession>A0A9W6KQ95</accession>
<evidence type="ECO:0000259" key="3">
    <source>
        <dbReference type="PROSITE" id="PS51462"/>
    </source>
</evidence>
<gene>
    <name evidence="4" type="ORF">GCM10017581_078550</name>
</gene>
<protein>
    <submittedName>
        <fullName evidence="4">DNA mismatch repair protein MutT</fullName>
    </submittedName>
</protein>
<dbReference type="Proteomes" id="UP001143480">
    <property type="component" value="Unassembled WGS sequence"/>
</dbReference>